<dbReference type="PANTHER" id="PTHR43255:SF1">
    <property type="entry name" value="IRON-SULFUR-BINDING OXIDOREDUCTASE FADF-RELATED"/>
    <property type="match status" value="1"/>
</dbReference>
<dbReference type="InterPro" id="IPR051460">
    <property type="entry name" value="HdrC_iron-sulfur_subunit"/>
</dbReference>
<dbReference type="InterPro" id="IPR017896">
    <property type="entry name" value="4Fe4S_Fe-S-bd"/>
</dbReference>
<feature type="transmembrane region" description="Helical" evidence="6">
    <location>
        <begin position="6"/>
        <end position="22"/>
    </location>
</feature>
<dbReference type="GO" id="GO:0005886">
    <property type="term" value="C:plasma membrane"/>
    <property type="evidence" value="ECO:0007669"/>
    <property type="project" value="TreeGrafter"/>
</dbReference>
<protein>
    <submittedName>
        <fullName evidence="8">(Fe-S)-binding protein</fullName>
    </submittedName>
</protein>
<sequence>MLNTLLPILLFAALGLAVLGALRRAAMWRRGRASKVDLIKGLLAMPKRYMVDLHHVVARDKYIANTHVATALGFVLSALLAVLVHGFGLHNRILGVALLLASLLMFVGATFVYLRRRNPPSRLSKGPWMRLPKSLMAFSVSFFLVTLPVAGVLPADFGGWLLAALLSVGVLWGVSEMFFGMTWGGPMKHAFAGALHLAWHRRAERFGGGRSTGLKPLDLNDKSAPLGVEKPKDFTWNQLLGFDACVQCGKCEAACPAFAAGQPLNPKKLIQDMVVGLAGGTDAKFAGSAYPGKPIGEHRGNPHQPIVNGLVDADTLWSCTTCRACVEECPMMIEHVDAIVDMRRHLTLEKGATPNKGAEVLENLIATDNPGGFAPGGRLNWAADLNLPLLSEKGRCEVLFWVGDAAFDMRNQRTLRAFVKVLKAARVDFAVLGLEERDSGDVARRLGDEATFQLLATRNIQTLAKYNFTRIVTCDPHSFHVLKNEYGAFNGDYVVQHHSTFMAELIGDGALNLGQHKGSSVTYHDPCYLGRYNGEYEAPRQVLRALGIEVKEMQRSGYRSRCCGGGGGAPITDIPGKQRIPDMRMDDIRTTGAELVAVGCPQCTAMLEGVVEPRPLIKDIAELVADALLDEPAPAKAPITREPAEVH</sequence>
<keyword evidence="1" id="KW-0004">4Fe-4S</keyword>
<dbReference type="InterPro" id="IPR017900">
    <property type="entry name" value="4Fe4S_Fe_S_CS"/>
</dbReference>
<feature type="transmembrane region" description="Helical" evidence="6">
    <location>
        <begin position="68"/>
        <end position="87"/>
    </location>
</feature>
<dbReference type="GO" id="GO:0051539">
    <property type="term" value="F:4 iron, 4 sulfur cluster binding"/>
    <property type="evidence" value="ECO:0007669"/>
    <property type="project" value="UniProtKB-KW"/>
</dbReference>
<feature type="transmembrane region" description="Helical" evidence="6">
    <location>
        <begin position="135"/>
        <end position="153"/>
    </location>
</feature>
<keyword evidence="2" id="KW-0479">Metal-binding</keyword>
<dbReference type="SUPFAM" id="SSF46548">
    <property type="entry name" value="alpha-helical ferredoxin"/>
    <property type="match status" value="1"/>
</dbReference>
<keyword evidence="3" id="KW-0560">Oxidoreductase</keyword>
<proteinExistence type="predicted"/>
<evidence type="ECO:0000256" key="2">
    <source>
        <dbReference type="ARBA" id="ARBA00022723"/>
    </source>
</evidence>
<accession>A0A1D3K5D2</accession>
<keyword evidence="6" id="KW-0472">Membrane</keyword>
<dbReference type="AlphaFoldDB" id="A0A1D3K5D2"/>
<dbReference type="InterPro" id="IPR009051">
    <property type="entry name" value="Helical_ferredxn"/>
</dbReference>
<feature type="transmembrane region" description="Helical" evidence="6">
    <location>
        <begin position="93"/>
        <end position="114"/>
    </location>
</feature>
<feature type="domain" description="4Fe-4S ferredoxin-type" evidence="7">
    <location>
        <begin position="309"/>
        <end position="338"/>
    </location>
</feature>
<evidence type="ECO:0000256" key="5">
    <source>
        <dbReference type="ARBA" id="ARBA00023014"/>
    </source>
</evidence>
<dbReference type="Gene3D" id="1.10.1060.10">
    <property type="entry name" value="Alpha-helical ferredoxin"/>
    <property type="match status" value="1"/>
</dbReference>
<reference evidence="9" key="1">
    <citation type="submission" date="2016-07" db="EMBL/GenBank/DDBJ databases">
        <authorList>
            <person name="Florea S."/>
            <person name="Webb J.S."/>
            <person name="Jaromczyk J."/>
            <person name="Schardl C.L."/>
        </authorList>
    </citation>
    <scope>NUCLEOTIDE SEQUENCE [LARGE SCALE GENOMIC DNA]</scope>
    <source>
        <strain evidence="9">1YdBTEX2</strain>
    </source>
</reference>
<keyword evidence="5" id="KW-0411">Iron-sulfur</keyword>
<keyword evidence="6" id="KW-0812">Transmembrane</keyword>
<evidence type="ECO:0000259" key="7">
    <source>
        <dbReference type="PROSITE" id="PS51379"/>
    </source>
</evidence>
<dbReference type="InterPro" id="IPR021872">
    <property type="entry name" value="Csal_0991-like_N"/>
</dbReference>
<dbReference type="Pfam" id="PF13237">
    <property type="entry name" value="Fer4_10"/>
    <property type="match status" value="1"/>
</dbReference>
<organism evidence="8 9">
    <name type="scientific">Pseudomonas veronii 1YdBTEX2</name>
    <dbReference type="NCBI Taxonomy" id="1295141"/>
    <lineage>
        <taxon>Bacteria</taxon>
        <taxon>Pseudomonadati</taxon>
        <taxon>Pseudomonadota</taxon>
        <taxon>Gammaproteobacteria</taxon>
        <taxon>Pseudomonadales</taxon>
        <taxon>Pseudomonadaceae</taxon>
        <taxon>Pseudomonas</taxon>
    </lineage>
</organism>
<evidence type="ECO:0000256" key="3">
    <source>
        <dbReference type="ARBA" id="ARBA00023002"/>
    </source>
</evidence>
<evidence type="ECO:0000256" key="1">
    <source>
        <dbReference type="ARBA" id="ARBA00022485"/>
    </source>
</evidence>
<dbReference type="InterPro" id="IPR004017">
    <property type="entry name" value="Cys_rich_dom"/>
</dbReference>
<gene>
    <name evidence="8" type="ORF">PVE_R1G5555</name>
</gene>
<feature type="domain" description="4Fe-4S ferredoxin-type" evidence="7">
    <location>
        <begin position="236"/>
        <end position="266"/>
    </location>
</feature>
<dbReference type="RefSeq" id="WP_017847885.1">
    <property type="nucleotide sequence ID" value="NZ_AOUH01000024.1"/>
</dbReference>
<dbReference type="Proteomes" id="UP000245431">
    <property type="component" value="Chromosome PVE_r1"/>
</dbReference>
<dbReference type="PROSITE" id="PS51379">
    <property type="entry name" value="4FE4S_FER_2"/>
    <property type="match status" value="2"/>
</dbReference>
<dbReference type="EMBL" id="LT599583">
    <property type="protein sequence ID" value="SBW83435.1"/>
    <property type="molecule type" value="Genomic_DNA"/>
</dbReference>
<name>A0A1D3K5D2_PSEVE</name>
<evidence type="ECO:0000313" key="8">
    <source>
        <dbReference type="EMBL" id="SBW83435.1"/>
    </source>
</evidence>
<dbReference type="PANTHER" id="PTHR43255">
    <property type="entry name" value="IRON-SULFUR-BINDING OXIDOREDUCTASE FADF-RELATED-RELATED"/>
    <property type="match status" value="1"/>
</dbReference>
<dbReference type="GO" id="GO:0046872">
    <property type="term" value="F:metal ion binding"/>
    <property type="evidence" value="ECO:0007669"/>
    <property type="project" value="UniProtKB-KW"/>
</dbReference>
<dbReference type="PROSITE" id="PS00198">
    <property type="entry name" value="4FE4S_FER_1"/>
    <property type="match status" value="1"/>
</dbReference>
<evidence type="ECO:0000256" key="6">
    <source>
        <dbReference type="SAM" id="Phobius"/>
    </source>
</evidence>
<dbReference type="FunFam" id="1.10.1060.10:FF:000014">
    <property type="entry name" value="DgcB, Dimethylglycine catabolism"/>
    <property type="match status" value="1"/>
</dbReference>
<dbReference type="Pfam" id="PF11982">
    <property type="entry name" value="DUF3483"/>
    <property type="match status" value="1"/>
</dbReference>
<keyword evidence="4" id="KW-0408">Iron</keyword>
<evidence type="ECO:0000313" key="9">
    <source>
        <dbReference type="Proteomes" id="UP000245431"/>
    </source>
</evidence>
<keyword evidence="6" id="KW-1133">Transmembrane helix</keyword>
<evidence type="ECO:0000256" key="4">
    <source>
        <dbReference type="ARBA" id="ARBA00023004"/>
    </source>
</evidence>
<dbReference type="Pfam" id="PF02754">
    <property type="entry name" value="CCG"/>
    <property type="match status" value="2"/>
</dbReference>
<dbReference type="GO" id="GO:0016491">
    <property type="term" value="F:oxidoreductase activity"/>
    <property type="evidence" value="ECO:0007669"/>
    <property type="project" value="UniProtKB-KW"/>
</dbReference>